<dbReference type="RefSeq" id="WP_194856890.1">
    <property type="nucleotide sequence ID" value="NZ_ARXR01000054.1"/>
</dbReference>
<dbReference type="InterPro" id="IPR011545">
    <property type="entry name" value="DEAD/DEAH_box_helicase_dom"/>
</dbReference>
<dbReference type="Gene3D" id="1.20.120.1080">
    <property type="match status" value="1"/>
</dbReference>
<dbReference type="InterPro" id="IPR014001">
    <property type="entry name" value="Helicase_ATP-bd"/>
</dbReference>
<name>A0ABS0AKA0_9GAMM</name>
<reference evidence="8 9" key="1">
    <citation type="submission" date="2012-09" db="EMBL/GenBank/DDBJ databases">
        <title>Genome Sequence of alkane-degrading Bacterium Alcanivorax venustensis ISO4.</title>
        <authorList>
            <person name="Lai Q."/>
            <person name="Shao Z."/>
        </authorList>
    </citation>
    <scope>NUCLEOTIDE SEQUENCE [LARGE SCALE GENOMIC DNA]</scope>
    <source>
        <strain evidence="8 9">ISO4</strain>
    </source>
</reference>
<dbReference type="InterPro" id="IPR049614">
    <property type="entry name" value="HrpB_DEXH"/>
</dbReference>
<evidence type="ECO:0000256" key="4">
    <source>
        <dbReference type="ARBA" id="ARBA00022840"/>
    </source>
</evidence>
<dbReference type="InterPro" id="IPR056329">
    <property type="entry name" value="CON_HrpB"/>
</dbReference>
<dbReference type="PANTHER" id="PTHR43519:SF1">
    <property type="entry name" value="ATP-DEPENDENT RNA HELICASE HRPB"/>
    <property type="match status" value="1"/>
</dbReference>
<accession>A0ABS0AKA0</accession>
<gene>
    <name evidence="8" type="ORF">ISO4_03176</name>
</gene>
<dbReference type="InterPro" id="IPR048333">
    <property type="entry name" value="HA2_WH"/>
</dbReference>
<dbReference type="Pfam" id="PF24473">
    <property type="entry name" value="CON_HrpB"/>
    <property type="match status" value="1"/>
</dbReference>
<dbReference type="PROSITE" id="PS51194">
    <property type="entry name" value="HELICASE_CTER"/>
    <property type="match status" value="1"/>
</dbReference>
<dbReference type="InterPro" id="IPR007502">
    <property type="entry name" value="Helicase-assoc_dom"/>
</dbReference>
<evidence type="ECO:0000256" key="5">
    <source>
        <dbReference type="SAM" id="MobiDB-lite"/>
    </source>
</evidence>
<dbReference type="InterPro" id="IPR010225">
    <property type="entry name" value="HrpB"/>
</dbReference>
<evidence type="ECO:0000259" key="7">
    <source>
        <dbReference type="PROSITE" id="PS51194"/>
    </source>
</evidence>
<keyword evidence="9" id="KW-1185">Reference proteome</keyword>
<dbReference type="Pfam" id="PF04408">
    <property type="entry name" value="WHD_HA2"/>
    <property type="match status" value="1"/>
</dbReference>
<dbReference type="InterPro" id="IPR013689">
    <property type="entry name" value="RNA_helicase_ATP-dep_HrpB_C"/>
</dbReference>
<keyword evidence="1" id="KW-0547">Nucleotide-binding</keyword>
<evidence type="ECO:0000256" key="2">
    <source>
        <dbReference type="ARBA" id="ARBA00022801"/>
    </source>
</evidence>
<protein>
    <recommendedName>
        <fullName evidence="10">ATP-dependent helicase HrpB</fullName>
    </recommendedName>
</protein>
<evidence type="ECO:0000256" key="3">
    <source>
        <dbReference type="ARBA" id="ARBA00022806"/>
    </source>
</evidence>
<feature type="domain" description="Helicase ATP-binding" evidence="6">
    <location>
        <begin position="19"/>
        <end position="183"/>
    </location>
</feature>
<evidence type="ECO:0000256" key="1">
    <source>
        <dbReference type="ARBA" id="ARBA00022741"/>
    </source>
</evidence>
<comment type="caution">
    <text evidence="8">The sequence shown here is derived from an EMBL/GenBank/DDBJ whole genome shotgun (WGS) entry which is preliminary data.</text>
</comment>
<organism evidence="8 9">
    <name type="scientific">Alloalcanivorax venustensis ISO4</name>
    <dbReference type="NCBI Taxonomy" id="1177184"/>
    <lineage>
        <taxon>Bacteria</taxon>
        <taxon>Pseudomonadati</taxon>
        <taxon>Pseudomonadota</taxon>
        <taxon>Gammaproteobacteria</taxon>
        <taxon>Oceanospirillales</taxon>
        <taxon>Alcanivoracaceae</taxon>
        <taxon>Alloalcanivorax</taxon>
    </lineage>
</organism>
<dbReference type="Pfam" id="PF00271">
    <property type="entry name" value="Helicase_C"/>
    <property type="match status" value="1"/>
</dbReference>
<dbReference type="EMBL" id="ARXR01000054">
    <property type="protein sequence ID" value="MBF5054574.1"/>
    <property type="molecule type" value="Genomic_DNA"/>
</dbReference>
<dbReference type="Proteomes" id="UP000644441">
    <property type="component" value="Unassembled WGS sequence"/>
</dbReference>
<keyword evidence="2" id="KW-0378">Hydrolase</keyword>
<dbReference type="PANTHER" id="PTHR43519">
    <property type="entry name" value="ATP-DEPENDENT RNA HELICASE HRPB"/>
    <property type="match status" value="1"/>
</dbReference>
<dbReference type="PROSITE" id="PS51192">
    <property type="entry name" value="HELICASE_ATP_BIND_1"/>
    <property type="match status" value="1"/>
</dbReference>
<keyword evidence="4" id="KW-0067">ATP-binding</keyword>
<dbReference type="PIRSF" id="PIRSF005496">
    <property type="entry name" value="ATP_hel_hrpB"/>
    <property type="match status" value="1"/>
</dbReference>
<sequence length="811" mass="88625">MTDPRYFALPVDAVLPELCRCLEEQGGAVLEAPPGAGKSTRVPLALLDAPWRGDDRILVLEPRRVAARAVAGFMARQLGEPVGHTVGYRTRLDTRVSASTRIEVVTEGVLTRMLSNDPALEGYAAVLFDEFHERSLQADLGLALVQEVRQALREDLRLLVMSATLDVGPLAEGLALPTVRSEGRVFPVEVSHAPPGRDQDVWDHCARQVEALAGEGTVLVFLPGVGEIERLRERLSVSMPVQVLHGRLAGDAQAAVLEAPSGPRVVLATNVAETSVTIEGVTVVVDSGLERRPSYDPRRHRSRLVTRRISQANADQRAGRAGRLGPGRCVRLWAREEVLARHIEPEIHQTGLESLVLDLARWGCRDPDQLFWLGPPPAGPWRAAVQRLRALGALDGQDAITDLGRRLNDLPLAPELAALVVRGRDAGLAASAARVAVLLSERMPGLDRQVDLAERLRRFTARPGDWPLLQRALSRLNGDRKDGSAPDGALGPLLADTFPDRIARRRDGEEDRYLLADGSGARLPPGSPLAGREWLVVLDTDGRPRDAVIRLAWALGPPEVPALLARHAEWRDQVAWDDKLQKVRAERRYGVGAIAVESQPLPSPSPAQVEQGLLDGVRQQGLRVLPWTEATRQWRARAAWLHRLEPEHWPAMDDDTLLAELETWLLPFLAGRRALRDLKNLPLLDALKLRLGPGQAGELTRRLPERATVASGRAVTINYEAEGGPRLAVKLQECFGMESLPALAEGRLPLTAELLTPAGRPAAITADLAGFWRNGYGQVRKELRGRYPKHPWPEDPLAAPATGRTKARGGG</sequence>
<dbReference type="SUPFAM" id="SSF52540">
    <property type="entry name" value="P-loop containing nucleoside triphosphate hydrolases"/>
    <property type="match status" value="1"/>
</dbReference>
<dbReference type="Gene3D" id="3.40.50.300">
    <property type="entry name" value="P-loop containing nucleotide triphosphate hydrolases"/>
    <property type="match status" value="2"/>
</dbReference>
<evidence type="ECO:0008006" key="10">
    <source>
        <dbReference type="Google" id="ProtNLM"/>
    </source>
</evidence>
<proteinExistence type="predicted"/>
<dbReference type="CDD" id="cd18791">
    <property type="entry name" value="SF2_C_RHA"/>
    <property type="match status" value="1"/>
</dbReference>
<dbReference type="SMART" id="SM00490">
    <property type="entry name" value="HELICc"/>
    <property type="match status" value="1"/>
</dbReference>
<evidence type="ECO:0000259" key="6">
    <source>
        <dbReference type="PROSITE" id="PS51192"/>
    </source>
</evidence>
<dbReference type="CDD" id="cd17990">
    <property type="entry name" value="DEXHc_HrpB"/>
    <property type="match status" value="1"/>
</dbReference>
<dbReference type="SMART" id="SM00487">
    <property type="entry name" value="DEXDc"/>
    <property type="match status" value="1"/>
</dbReference>
<evidence type="ECO:0000313" key="8">
    <source>
        <dbReference type="EMBL" id="MBF5054574.1"/>
    </source>
</evidence>
<feature type="region of interest" description="Disordered" evidence="5">
    <location>
        <begin position="787"/>
        <end position="811"/>
    </location>
</feature>
<evidence type="ECO:0000313" key="9">
    <source>
        <dbReference type="Proteomes" id="UP000644441"/>
    </source>
</evidence>
<dbReference type="SMART" id="SM00847">
    <property type="entry name" value="HA2"/>
    <property type="match status" value="1"/>
</dbReference>
<dbReference type="Pfam" id="PF08482">
    <property type="entry name" value="HrpB_C"/>
    <property type="match status" value="1"/>
</dbReference>
<dbReference type="NCBIfam" id="TIGR01970">
    <property type="entry name" value="DEAH_box_HrpB"/>
    <property type="match status" value="1"/>
</dbReference>
<feature type="domain" description="Helicase C-terminal" evidence="7">
    <location>
        <begin position="208"/>
        <end position="363"/>
    </location>
</feature>
<dbReference type="InterPro" id="IPR027417">
    <property type="entry name" value="P-loop_NTPase"/>
</dbReference>
<keyword evidence="3" id="KW-0347">Helicase</keyword>
<dbReference type="Pfam" id="PF00270">
    <property type="entry name" value="DEAD"/>
    <property type="match status" value="1"/>
</dbReference>
<dbReference type="InterPro" id="IPR001650">
    <property type="entry name" value="Helicase_C-like"/>
</dbReference>